<feature type="binding site" evidence="12">
    <location>
        <position position="462"/>
    </location>
    <ligand>
        <name>Mn(2+)</name>
        <dbReference type="ChEBI" id="CHEBI:29035"/>
        <label>2</label>
    </ligand>
</feature>
<feature type="binding site" evidence="11">
    <location>
        <begin position="164"/>
        <end position="165"/>
    </location>
    <ligand>
        <name>substrate</name>
    </ligand>
</feature>
<keyword evidence="7" id="KW-0324">Glycolysis</keyword>
<dbReference type="CDD" id="cd16010">
    <property type="entry name" value="iPGM"/>
    <property type="match status" value="1"/>
</dbReference>
<feature type="binding site" evidence="11">
    <location>
        <position position="352"/>
    </location>
    <ligand>
        <name>substrate</name>
    </ligand>
</feature>
<organism evidence="15">
    <name type="scientific">Micromonas pusilla</name>
    <name type="common">Picoplanktonic green alga</name>
    <name type="synonym">Chromulina pusilla</name>
    <dbReference type="NCBI Taxonomy" id="38833"/>
    <lineage>
        <taxon>Eukaryota</taxon>
        <taxon>Viridiplantae</taxon>
        <taxon>Chlorophyta</taxon>
        <taxon>Mamiellophyceae</taxon>
        <taxon>Mamiellales</taxon>
        <taxon>Mamiellaceae</taxon>
        <taxon>Micromonas</taxon>
    </lineage>
</organism>
<feature type="binding site" evidence="12">
    <location>
        <position position="21"/>
    </location>
    <ligand>
        <name>Mn(2+)</name>
        <dbReference type="ChEBI" id="CHEBI:29035"/>
        <label>2</label>
    </ligand>
</feature>
<evidence type="ECO:0000256" key="6">
    <source>
        <dbReference type="ARBA" id="ARBA00022723"/>
    </source>
</evidence>
<dbReference type="InterPro" id="IPR017850">
    <property type="entry name" value="Alkaline_phosphatase_core_sf"/>
</dbReference>
<dbReference type="GO" id="GO:0006007">
    <property type="term" value="P:glucose catabolic process"/>
    <property type="evidence" value="ECO:0007669"/>
    <property type="project" value="InterPro"/>
</dbReference>
<dbReference type="EMBL" id="HBEN01014714">
    <property type="protein sequence ID" value="CAD8451612.1"/>
    <property type="molecule type" value="Transcribed_RNA"/>
</dbReference>
<evidence type="ECO:0000256" key="7">
    <source>
        <dbReference type="ARBA" id="ARBA00023152"/>
    </source>
</evidence>
<keyword evidence="8 12" id="KW-0464">Manganese</keyword>
<feature type="binding site" evidence="12">
    <location>
        <position position="492"/>
    </location>
    <ligand>
        <name>Mn(2+)</name>
        <dbReference type="ChEBI" id="CHEBI:29035"/>
        <label>1</label>
    </ligand>
</feature>
<dbReference type="EC" id="5.4.2.12" evidence="5"/>
<dbReference type="GO" id="GO:0004619">
    <property type="term" value="F:phosphoglycerate mutase activity"/>
    <property type="evidence" value="ECO:0007669"/>
    <property type="project" value="UniProtKB-EC"/>
</dbReference>
<gene>
    <name evidence="15" type="ORF">MSP1401_LOCUS12295</name>
</gene>
<sequence length="548" mass="59177">MDLKPHPVIPQKKPVLVCILDGWGENPIKDEYNACHSSKSPTMDALAAKGPDYYRSVLAHGPAVGLPTDQDMGNSEVGHNALGAGKIIAQGASLVDIAIEKKSIFNDAGWQYIKPAFAANTLHIITLLSSGGVHSRYDQLKGIMDGAVADGCKKLRVHVLTDGRDVPDNSCHEYMATLVADLAKLEGCDAKVASGGGRMKVTMDRYEADWPMVERGWKAHVLGDAPNKFTDPVEALKKLKEGGDSDQYVEPFVIVDEAGKAVGTVEDNDAVVIANFRADRVVEISKAFEYADFNSFDRVRFPKVKFAGLMQYDGDLKLPANYLVPPPLIERTSGEVLAANGLKTFACSETQKFGHVTFFWNGNRSGYFNEELETYVEIPSDNVPFNQAPLMKAREITAAGKEALKSGKYDVVRVNYANPDMVGHTGDLAATIAACEECDQCVKELLDLVDELGGMYLVTADHGNADDMVQRNKKGGVLMAEDGTTPLSLTSHTLAPVPVAIGGPALPPNIKFRDDLPKAGLANVTATYINLMGYEAPAEMEPSLICAK</sequence>
<evidence type="ECO:0000256" key="10">
    <source>
        <dbReference type="PIRSR" id="PIRSR001492-1"/>
    </source>
</evidence>
<name>A0A7S0DDI1_MICPS</name>
<evidence type="ECO:0000256" key="11">
    <source>
        <dbReference type="PIRSR" id="PIRSR001492-2"/>
    </source>
</evidence>
<keyword evidence="9" id="KW-0413">Isomerase</keyword>
<dbReference type="SUPFAM" id="SSF64158">
    <property type="entry name" value="2,3-Bisphosphoglycerate-independent phosphoglycerate mutase, substrate-binding domain"/>
    <property type="match status" value="1"/>
</dbReference>
<dbReference type="InterPro" id="IPR005995">
    <property type="entry name" value="Pgm_bpd_ind"/>
</dbReference>
<evidence type="ECO:0000256" key="12">
    <source>
        <dbReference type="PIRSR" id="PIRSR001492-3"/>
    </source>
</evidence>
<evidence type="ECO:0000256" key="3">
    <source>
        <dbReference type="ARBA" id="ARBA00004798"/>
    </source>
</evidence>
<comment type="catalytic activity">
    <reaction evidence="1">
        <text>(2R)-2-phosphoglycerate = (2R)-3-phosphoglycerate</text>
        <dbReference type="Rhea" id="RHEA:15901"/>
        <dbReference type="ChEBI" id="CHEBI:58272"/>
        <dbReference type="ChEBI" id="CHEBI:58289"/>
        <dbReference type="EC" id="5.4.2.12"/>
    </reaction>
</comment>
<dbReference type="GO" id="GO:0010037">
    <property type="term" value="P:response to carbon dioxide"/>
    <property type="evidence" value="ECO:0007669"/>
    <property type="project" value="UniProtKB-ARBA"/>
</dbReference>
<evidence type="ECO:0000259" key="13">
    <source>
        <dbReference type="Pfam" id="PF01676"/>
    </source>
</evidence>
<proteinExistence type="inferred from homology"/>
<comment type="cofactor">
    <cofactor evidence="2">
        <name>Mn(2+)</name>
        <dbReference type="ChEBI" id="CHEBI:29035"/>
    </cofactor>
</comment>
<feature type="domain" description="BPG-independent PGAM N-terminal" evidence="14">
    <location>
        <begin position="95"/>
        <end position="313"/>
    </location>
</feature>
<feature type="binding site" evidence="11">
    <location>
        <begin position="277"/>
        <end position="280"/>
    </location>
    <ligand>
        <name>substrate</name>
    </ligand>
</feature>
<protein>
    <recommendedName>
        <fullName evidence="5">phosphoglycerate mutase (2,3-diphosphoglycerate-independent)</fullName>
        <ecNumber evidence="5">5.4.2.12</ecNumber>
    </recommendedName>
</protein>
<dbReference type="GO" id="GO:0006096">
    <property type="term" value="P:glycolytic process"/>
    <property type="evidence" value="ECO:0007669"/>
    <property type="project" value="UniProtKB-UniPathway"/>
</dbReference>
<dbReference type="AlphaFoldDB" id="A0A7S0DDI1"/>
<reference evidence="15" key="1">
    <citation type="submission" date="2021-01" db="EMBL/GenBank/DDBJ databases">
        <authorList>
            <person name="Corre E."/>
            <person name="Pelletier E."/>
            <person name="Niang G."/>
            <person name="Scheremetjew M."/>
            <person name="Finn R."/>
            <person name="Kale V."/>
            <person name="Holt S."/>
            <person name="Cochrane G."/>
            <person name="Meng A."/>
            <person name="Brown T."/>
            <person name="Cohen L."/>
        </authorList>
    </citation>
    <scope>NUCLEOTIDE SEQUENCE</scope>
    <source>
        <strain evidence="15">CCAC1681</strain>
    </source>
</reference>
<dbReference type="FunFam" id="3.40.1450.10:FF:000002">
    <property type="entry name" value="2,3-bisphosphoglycerate-independent phosphoglycerate mutase"/>
    <property type="match status" value="1"/>
</dbReference>
<dbReference type="UniPathway" id="UPA00109">
    <property type="reaction ID" value="UER00186"/>
</dbReference>
<dbReference type="PANTHER" id="PTHR31637">
    <property type="entry name" value="2,3-BISPHOSPHOGLYCERATE-INDEPENDENT PHOSPHOGLYCERATE MUTASE"/>
    <property type="match status" value="1"/>
</dbReference>
<evidence type="ECO:0000256" key="5">
    <source>
        <dbReference type="ARBA" id="ARBA00012026"/>
    </source>
</evidence>
<feature type="binding site" evidence="11">
    <location>
        <position position="134"/>
    </location>
    <ligand>
        <name>substrate</name>
    </ligand>
</feature>
<accession>A0A7S0DDI1</accession>
<evidence type="ECO:0000313" key="15">
    <source>
        <dbReference type="EMBL" id="CAD8451612.1"/>
    </source>
</evidence>
<feature type="binding site" evidence="12">
    <location>
        <position position="420"/>
    </location>
    <ligand>
        <name>Mn(2+)</name>
        <dbReference type="ChEBI" id="CHEBI:29035"/>
        <label>1</label>
    </ligand>
</feature>
<feature type="binding site" evidence="11">
    <location>
        <position position="205"/>
    </location>
    <ligand>
        <name>substrate</name>
    </ligand>
</feature>
<feature type="binding site" evidence="12">
    <location>
        <position position="75"/>
    </location>
    <ligand>
        <name>Mn(2+)</name>
        <dbReference type="ChEBI" id="CHEBI:29035"/>
        <label>2</label>
    </ligand>
</feature>
<evidence type="ECO:0000256" key="8">
    <source>
        <dbReference type="ARBA" id="ARBA00023211"/>
    </source>
</evidence>
<feature type="active site" description="Phosphoserine intermediate" evidence="10">
    <location>
        <position position="75"/>
    </location>
</feature>
<dbReference type="PANTHER" id="PTHR31637:SF0">
    <property type="entry name" value="2,3-BISPHOSPHOGLYCERATE-INDEPENDENT PHOSPHOGLYCERATE MUTASE"/>
    <property type="match status" value="1"/>
</dbReference>
<dbReference type="InterPro" id="IPR036646">
    <property type="entry name" value="PGAM_B_sf"/>
</dbReference>
<comment type="pathway">
    <text evidence="3">Carbohydrate degradation; glycolysis; pyruvate from D-glyceraldehyde 3-phosphate: step 3/5.</text>
</comment>
<feature type="binding site" evidence="11">
    <location>
        <position position="198"/>
    </location>
    <ligand>
        <name>substrate</name>
    </ligand>
</feature>
<dbReference type="GO" id="GO:0005737">
    <property type="term" value="C:cytoplasm"/>
    <property type="evidence" value="ECO:0007669"/>
    <property type="project" value="InterPro"/>
</dbReference>
<feature type="domain" description="Metalloenzyme" evidence="13">
    <location>
        <begin position="13"/>
        <end position="535"/>
    </location>
</feature>
<feature type="binding site" evidence="12">
    <location>
        <position position="461"/>
    </location>
    <ligand>
        <name>Mn(2+)</name>
        <dbReference type="ChEBI" id="CHEBI:29035"/>
        <label>2</label>
    </ligand>
</feature>
<evidence type="ECO:0000256" key="4">
    <source>
        <dbReference type="ARBA" id="ARBA00008819"/>
    </source>
</evidence>
<dbReference type="PIRSF" id="PIRSF001492">
    <property type="entry name" value="IPGAM"/>
    <property type="match status" value="1"/>
</dbReference>
<evidence type="ECO:0000256" key="1">
    <source>
        <dbReference type="ARBA" id="ARBA00000370"/>
    </source>
</evidence>
<evidence type="ECO:0000259" key="14">
    <source>
        <dbReference type="Pfam" id="PF06415"/>
    </source>
</evidence>
<dbReference type="Pfam" id="PF06415">
    <property type="entry name" value="iPGM_N"/>
    <property type="match status" value="1"/>
</dbReference>
<evidence type="ECO:0000256" key="9">
    <source>
        <dbReference type="ARBA" id="ARBA00023235"/>
    </source>
</evidence>
<dbReference type="GO" id="GO:0030145">
    <property type="term" value="F:manganese ion binding"/>
    <property type="evidence" value="ECO:0007669"/>
    <property type="project" value="InterPro"/>
</dbReference>
<evidence type="ECO:0000256" key="2">
    <source>
        <dbReference type="ARBA" id="ARBA00001936"/>
    </source>
</evidence>
<dbReference type="Gene3D" id="3.40.1450.10">
    <property type="entry name" value="BPG-independent phosphoglycerate mutase, domain B"/>
    <property type="match status" value="1"/>
</dbReference>
<dbReference type="Gene3D" id="3.40.720.10">
    <property type="entry name" value="Alkaline Phosphatase, subunit A"/>
    <property type="match status" value="1"/>
</dbReference>
<dbReference type="NCBIfam" id="TIGR01307">
    <property type="entry name" value="pgm_bpd_ind"/>
    <property type="match status" value="1"/>
</dbReference>
<keyword evidence="6 12" id="KW-0479">Metal-binding</keyword>
<feature type="binding site" evidence="12">
    <location>
        <position position="424"/>
    </location>
    <ligand>
        <name>Mn(2+)</name>
        <dbReference type="ChEBI" id="CHEBI:29035"/>
        <label>1</label>
    </ligand>
</feature>
<dbReference type="Pfam" id="PF01676">
    <property type="entry name" value="Metalloenzyme"/>
    <property type="match status" value="1"/>
</dbReference>
<dbReference type="InterPro" id="IPR006124">
    <property type="entry name" value="Metalloenzyme"/>
</dbReference>
<dbReference type="SUPFAM" id="SSF53649">
    <property type="entry name" value="Alkaline phosphatase-like"/>
    <property type="match status" value="1"/>
</dbReference>
<dbReference type="InterPro" id="IPR011258">
    <property type="entry name" value="BPG-indep_PGM_N"/>
</dbReference>
<comment type="similarity">
    <text evidence="4">Belongs to the BPG-independent phosphoglycerate mutase family.</text>
</comment>